<dbReference type="AlphaFoldDB" id="A0A7W9M1F8"/>
<proteinExistence type="predicted"/>
<dbReference type="Proteomes" id="UP000552097">
    <property type="component" value="Unassembled WGS sequence"/>
</dbReference>
<accession>A0A7W9M1F8</accession>
<gene>
    <name evidence="1" type="ORF">F4560_003692</name>
</gene>
<name>A0A7W9M1F8_9PSEU</name>
<evidence type="ECO:0000313" key="2">
    <source>
        <dbReference type="Proteomes" id="UP000552097"/>
    </source>
</evidence>
<evidence type="ECO:0000313" key="1">
    <source>
        <dbReference type="EMBL" id="MBB5803924.1"/>
    </source>
</evidence>
<protein>
    <submittedName>
        <fullName evidence="1">Uncharacterized protein</fullName>
    </submittedName>
</protein>
<reference evidence="1 2" key="1">
    <citation type="submission" date="2020-08" db="EMBL/GenBank/DDBJ databases">
        <title>Sequencing the genomes of 1000 actinobacteria strains.</title>
        <authorList>
            <person name="Klenk H.-P."/>
        </authorList>
    </citation>
    <scope>NUCLEOTIDE SEQUENCE [LARGE SCALE GENOMIC DNA]</scope>
    <source>
        <strain evidence="1 2">DSM 45486</strain>
    </source>
</reference>
<dbReference type="EMBL" id="JACHMO010000001">
    <property type="protein sequence ID" value="MBB5803924.1"/>
    <property type="molecule type" value="Genomic_DNA"/>
</dbReference>
<comment type="caution">
    <text evidence="1">The sequence shown here is derived from an EMBL/GenBank/DDBJ whole genome shotgun (WGS) entry which is preliminary data.</text>
</comment>
<sequence>MNDGDVYALDPGARAQLSTVLSADYRGGV</sequence>
<organism evidence="1 2">
    <name type="scientific">Saccharothrix ecbatanensis</name>
    <dbReference type="NCBI Taxonomy" id="1105145"/>
    <lineage>
        <taxon>Bacteria</taxon>
        <taxon>Bacillati</taxon>
        <taxon>Actinomycetota</taxon>
        <taxon>Actinomycetes</taxon>
        <taxon>Pseudonocardiales</taxon>
        <taxon>Pseudonocardiaceae</taxon>
        <taxon>Saccharothrix</taxon>
    </lineage>
</organism>
<keyword evidence="2" id="KW-1185">Reference proteome</keyword>